<dbReference type="Pfam" id="PF00702">
    <property type="entry name" value="Hydrolase"/>
    <property type="match status" value="1"/>
</dbReference>
<evidence type="ECO:0000313" key="1">
    <source>
        <dbReference type="EMBL" id="CAJ0600531.1"/>
    </source>
</evidence>
<gene>
    <name evidence="1" type="ORF">CYNAS_LOCUS12514</name>
</gene>
<dbReference type="InterPro" id="IPR023198">
    <property type="entry name" value="PGP-like_dom2"/>
</dbReference>
<dbReference type="PANTHER" id="PTHR18901">
    <property type="entry name" value="2-DEOXYGLUCOSE-6-PHOSPHATE PHOSPHATASE 2"/>
    <property type="match status" value="1"/>
</dbReference>
<dbReference type="EMBL" id="CATQJL010000223">
    <property type="protein sequence ID" value="CAJ0600531.1"/>
    <property type="molecule type" value="Genomic_DNA"/>
</dbReference>
<proteinExistence type="predicted"/>
<dbReference type="SFLD" id="SFLDG01129">
    <property type="entry name" value="C1.5:_HAD__Beta-PGM__Phosphata"/>
    <property type="match status" value="1"/>
</dbReference>
<accession>A0AA36M702</accession>
<reference evidence="1" key="1">
    <citation type="submission" date="2023-07" db="EMBL/GenBank/DDBJ databases">
        <authorList>
            <consortium name="CYATHOMIX"/>
        </authorList>
    </citation>
    <scope>NUCLEOTIDE SEQUENCE</scope>
    <source>
        <strain evidence="1">N/A</strain>
    </source>
</reference>
<keyword evidence="2" id="KW-1185">Reference proteome</keyword>
<dbReference type="Gene3D" id="3.40.50.1000">
    <property type="entry name" value="HAD superfamily/HAD-like"/>
    <property type="match status" value="1"/>
</dbReference>
<evidence type="ECO:0000313" key="2">
    <source>
        <dbReference type="Proteomes" id="UP001176961"/>
    </source>
</evidence>
<protein>
    <submittedName>
        <fullName evidence="1">Uncharacterized protein</fullName>
    </submittedName>
</protein>
<dbReference type="SFLD" id="SFLDS00003">
    <property type="entry name" value="Haloacid_Dehalogenase"/>
    <property type="match status" value="1"/>
</dbReference>
<name>A0AA36M702_CYLNA</name>
<dbReference type="Gene3D" id="1.10.150.240">
    <property type="entry name" value="Putative phosphatase, domain 2"/>
    <property type="match status" value="1"/>
</dbReference>
<dbReference type="InterPro" id="IPR023214">
    <property type="entry name" value="HAD_sf"/>
</dbReference>
<dbReference type="GO" id="GO:0016791">
    <property type="term" value="F:phosphatase activity"/>
    <property type="evidence" value="ECO:0007669"/>
    <property type="project" value="TreeGrafter"/>
</dbReference>
<organism evidence="1 2">
    <name type="scientific">Cylicocyclus nassatus</name>
    <name type="common">Nematode worm</name>
    <dbReference type="NCBI Taxonomy" id="53992"/>
    <lineage>
        <taxon>Eukaryota</taxon>
        <taxon>Metazoa</taxon>
        <taxon>Ecdysozoa</taxon>
        <taxon>Nematoda</taxon>
        <taxon>Chromadorea</taxon>
        <taxon>Rhabditida</taxon>
        <taxon>Rhabditina</taxon>
        <taxon>Rhabditomorpha</taxon>
        <taxon>Strongyloidea</taxon>
        <taxon>Strongylidae</taxon>
        <taxon>Cylicocyclus</taxon>
    </lineage>
</organism>
<dbReference type="AlphaFoldDB" id="A0AA36M702"/>
<dbReference type="PANTHER" id="PTHR18901:SF38">
    <property type="entry name" value="PSEUDOURIDINE-5'-PHOSPHATASE"/>
    <property type="match status" value="1"/>
</dbReference>
<dbReference type="SUPFAM" id="SSF56784">
    <property type="entry name" value="HAD-like"/>
    <property type="match status" value="1"/>
</dbReference>
<comment type="caution">
    <text evidence="1">The sequence shown here is derived from an EMBL/GenBank/DDBJ whole genome shotgun (WGS) entry which is preliminary data.</text>
</comment>
<dbReference type="InterPro" id="IPR036412">
    <property type="entry name" value="HAD-like_sf"/>
</dbReference>
<sequence>MSVTHVIFDFDGLLVDTESSYTLANKMLFRKFGLEFTPEYNAMILGRKRDEGFPLLLKAAGLDGKITVKEYTTQFYALMDHLFRECKAMPGAEKLVRHLHKKANSLIFSTHRAPKPYISRESTASAQSRKVLKSKGVPMAICTGSRSKTFGPRREPHKEWLDLIPLKVFCGDEPQIRGKPNPDPFIVTMNRFSVKPSDPSKVLVFEDSPNGGRSAKAAGMKCIIVPTEQSRQEAISIGVAQVLHSLEEFRPEMYGLPPYE</sequence>
<dbReference type="Proteomes" id="UP001176961">
    <property type="component" value="Unassembled WGS sequence"/>
</dbReference>